<feature type="region of interest" description="Disordered" evidence="1">
    <location>
        <begin position="1"/>
        <end position="413"/>
    </location>
</feature>
<sequence>MIAPDIPDIPNTAPPSPASDRTARQVDYSGSVRAPSRASVRQQEYAQPVYDRPPSRAVSMAPSQRGSGYVAPEPVHERPSSRAASFHAPSVREAAYEGPAATYDRSPSRAASVRDVDARDYARPASRAATAVRDFGDNPYRSASRAASVAPAQDDGYPRAPSRASIARSTRGGLGGGGYADPTTIPLPFSTAPSFAPLPAESTYRGQASRYQTPSAVNYPLPPSEDRTQYGRTPGRGYDDLPNAYDQPTIVRPASRAPTQAGSQVASPTPPQRPMGPMVGGGLDLPGRSVSRAQSMRAPGTTQSYYAQLPALPMGGGTEWGSPEDTPQQRPLSRAASYKPPGTSRTAYPALPDEGETNWGSPTETVRGRPSSRASFVPPGMAAKSPYYDAAPLSPDEGGVRRSRSHVSMRSAFRDNNPAANEVDMAYLANGRHESVLRDPASISRPASRAASVRSAMRKTPRFAGVEIEEDRDLV</sequence>
<dbReference type="AlphaFoldDB" id="A0A165CYK2"/>
<gene>
    <name evidence="2" type="ORF">CALCODRAFT_121819</name>
</gene>
<evidence type="ECO:0000313" key="2">
    <source>
        <dbReference type="EMBL" id="KZT51689.1"/>
    </source>
</evidence>
<organism evidence="2 3">
    <name type="scientific">Calocera cornea HHB12733</name>
    <dbReference type="NCBI Taxonomy" id="1353952"/>
    <lineage>
        <taxon>Eukaryota</taxon>
        <taxon>Fungi</taxon>
        <taxon>Dikarya</taxon>
        <taxon>Basidiomycota</taxon>
        <taxon>Agaricomycotina</taxon>
        <taxon>Dacrymycetes</taxon>
        <taxon>Dacrymycetales</taxon>
        <taxon>Dacrymycetaceae</taxon>
        <taxon>Calocera</taxon>
    </lineage>
</organism>
<dbReference type="Proteomes" id="UP000076842">
    <property type="component" value="Unassembled WGS sequence"/>
</dbReference>
<keyword evidence="3" id="KW-1185">Reference proteome</keyword>
<proteinExistence type="predicted"/>
<feature type="compositionally biased region" description="Basic and acidic residues" evidence="1">
    <location>
        <begin position="112"/>
        <end position="122"/>
    </location>
</feature>
<protein>
    <submittedName>
        <fullName evidence="2">Uncharacterized protein</fullName>
    </submittedName>
</protein>
<reference evidence="2 3" key="1">
    <citation type="journal article" date="2016" name="Mol. Biol. Evol.">
        <title>Comparative Genomics of Early-Diverging Mushroom-Forming Fungi Provides Insights into the Origins of Lignocellulose Decay Capabilities.</title>
        <authorList>
            <person name="Nagy L.G."/>
            <person name="Riley R."/>
            <person name="Tritt A."/>
            <person name="Adam C."/>
            <person name="Daum C."/>
            <person name="Floudas D."/>
            <person name="Sun H."/>
            <person name="Yadav J.S."/>
            <person name="Pangilinan J."/>
            <person name="Larsson K.H."/>
            <person name="Matsuura K."/>
            <person name="Barry K."/>
            <person name="Labutti K."/>
            <person name="Kuo R."/>
            <person name="Ohm R.A."/>
            <person name="Bhattacharya S.S."/>
            <person name="Shirouzu T."/>
            <person name="Yoshinaga Y."/>
            <person name="Martin F.M."/>
            <person name="Grigoriev I.V."/>
            <person name="Hibbett D.S."/>
        </authorList>
    </citation>
    <scope>NUCLEOTIDE SEQUENCE [LARGE SCALE GENOMIC DNA]</scope>
    <source>
        <strain evidence="2 3">HHB12733</strain>
    </source>
</reference>
<evidence type="ECO:0000313" key="3">
    <source>
        <dbReference type="Proteomes" id="UP000076842"/>
    </source>
</evidence>
<name>A0A165CYK2_9BASI</name>
<feature type="compositionally biased region" description="Polar residues" evidence="1">
    <location>
        <begin position="204"/>
        <end position="216"/>
    </location>
</feature>
<evidence type="ECO:0000256" key="1">
    <source>
        <dbReference type="SAM" id="MobiDB-lite"/>
    </source>
</evidence>
<dbReference type="EMBL" id="KV424095">
    <property type="protein sequence ID" value="KZT51689.1"/>
    <property type="molecule type" value="Genomic_DNA"/>
</dbReference>
<dbReference type="STRING" id="1353952.A0A165CYK2"/>
<accession>A0A165CYK2</accession>
<feature type="compositionally biased region" description="Low complexity" evidence="1">
    <location>
        <begin position="439"/>
        <end position="455"/>
    </location>
</feature>
<feature type="region of interest" description="Disordered" evidence="1">
    <location>
        <begin position="439"/>
        <end position="458"/>
    </location>
</feature>
<dbReference type="OrthoDB" id="3364895at2759"/>
<feature type="compositionally biased region" description="Polar residues" evidence="1">
    <location>
        <begin position="257"/>
        <end position="267"/>
    </location>
</feature>
<dbReference type="InParanoid" id="A0A165CYK2"/>